<dbReference type="EMBL" id="CAJNBH010000009">
    <property type="protein sequence ID" value="CAE6760928.1"/>
    <property type="molecule type" value="Genomic_DNA"/>
</dbReference>
<dbReference type="RefSeq" id="WP_200658712.1">
    <property type="nucleotide sequence ID" value="NZ_CAJNBH010000009.1"/>
</dbReference>
<comment type="caution">
    <text evidence="2">The sequence shown here is derived from an EMBL/GenBank/DDBJ whole genome shotgun (WGS) entry which is preliminary data.</text>
</comment>
<evidence type="ECO:0000256" key="1">
    <source>
        <dbReference type="SAM" id="MobiDB-lite"/>
    </source>
</evidence>
<feature type="compositionally biased region" description="Basic and acidic residues" evidence="1">
    <location>
        <begin position="1"/>
        <end position="31"/>
    </location>
</feature>
<organism evidence="2 3">
    <name type="scientific">Paraburkholderia nemoris</name>
    <dbReference type="NCBI Taxonomy" id="2793076"/>
    <lineage>
        <taxon>Bacteria</taxon>
        <taxon>Pseudomonadati</taxon>
        <taxon>Pseudomonadota</taxon>
        <taxon>Betaproteobacteria</taxon>
        <taxon>Burkholderiales</taxon>
        <taxon>Burkholderiaceae</taxon>
        <taxon>Paraburkholderia</taxon>
    </lineage>
</organism>
<sequence>MPELEKGKGRLDRVAKQTSEKQGEQPAKPEPKATSANPIVRGPLRRWEAFPDEGQEAEDALLVEKEEQDRLREGYGHSSAQDDDGAAVWRKARRSKQARWQAWDWIRGRLKWLWRRIQFRR</sequence>
<name>A0ABM8RMB6_9BURK</name>
<accession>A0ABM8RMB6</accession>
<feature type="region of interest" description="Disordered" evidence="1">
    <location>
        <begin position="68"/>
        <end position="87"/>
    </location>
</feature>
<dbReference type="Proteomes" id="UP000673821">
    <property type="component" value="Unassembled WGS sequence"/>
</dbReference>
<protein>
    <submittedName>
        <fullName evidence="2">Uncharacterized protein</fullName>
    </submittedName>
</protein>
<evidence type="ECO:0000313" key="3">
    <source>
        <dbReference type="Proteomes" id="UP000673821"/>
    </source>
</evidence>
<gene>
    <name evidence="2" type="ORF">R69776_03368</name>
</gene>
<feature type="region of interest" description="Disordered" evidence="1">
    <location>
        <begin position="1"/>
        <end position="46"/>
    </location>
</feature>
<keyword evidence="3" id="KW-1185">Reference proteome</keyword>
<proteinExistence type="predicted"/>
<evidence type="ECO:0000313" key="2">
    <source>
        <dbReference type="EMBL" id="CAE6760928.1"/>
    </source>
</evidence>
<reference evidence="2 3" key="1">
    <citation type="submission" date="2021-02" db="EMBL/GenBank/DDBJ databases">
        <authorList>
            <person name="Vanwijnsberghe S."/>
        </authorList>
    </citation>
    <scope>NUCLEOTIDE SEQUENCE [LARGE SCALE GENOMIC DNA]</scope>
    <source>
        <strain evidence="2 3">R-69776</strain>
    </source>
</reference>